<organism evidence="2 3">
    <name type="scientific">Coprobacter fastidiosus NSB1 = JCM 33896</name>
    <dbReference type="NCBI Taxonomy" id="1349822"/>
    <lineage>
        <taxon>Bacteria</taxon>
        <taxon>Pseudomonadati</taxon>
        <taxon>Bacteroidota</taxon>
        <taxon>Bacteroidia</taxon>
        <taxon>Bacteroidales</taxon>
        <taxon>Barnesiellaceae</taxon>
        <taxon>Coprobacter</taxon>
    </lineage>
</organism>
<comment type="caution">
    <text evidence="2">The sequence shown here is derived from an EMBL/GenBank/DDBJ whole genome shotgun (WGS) entry which is preliminary data.</text>
</comment>
<dbReference type="Proteomes" id="UP000269493">
    <property type="component" value="Unassembled WGS sequence"/>
</dbReference>
<dbReference type="RefSeq" id="WP_022599505.1">
    <property type="nucleotide sequence ID" value="NZ_KI440778.1"/>
</dbReference>
<sequence>MKKSNLITIILLIYLGVMAYIGWPKFIEAGQYVEYFAIILVTLIVIFLLRVVLRKKERLKRERQQQQDLSE</sequence>
<gene>
    <name evidence="2" type="ORF">BC742_0191</name>
</gene>
<name>A0A495WIN3_9BACT</name>
<keyword evidence="3" id="KW-1185">Reference proteome</keyword>
<evidence type="ECO:0000313" key="2">
    <source>
        <dbReference type="EMBL" id="RKT61150.1"/>
    </source>
</evidence>
<keyword evidence="1" id="KW-1133">Transmembrane helix</keyword>
<dbReference type="EMBL" id="RBXN01000001">
    <property type="protein sequence ID" value="RKT61150.1"/>
    <property type="molecule type" value="Genomic_DNA"/>
</dbReference>
<dbReference type="AlphaFoldDB" id="A0A495WIN3"/>
<dbReference type="GeneID" id="92927348"/>
<evidence type="ECO:0000256" key="1">
    <source>
        <dbReference type="SAM" id="Phobius"/>
    </source>
</evidence>
<keyword evidence="1" id="KW-0812">Transmembrane</keyword>
<evidence type="ECO:0000313" key="3">
    <source>
        <dbReference type="Proteomes" id="UP000269493"/>
    </source>
</evidence>
<dbReference type="OrthoDB" id="1100305at2"/>
<feature type="transmembrane region" description="Helical" evidence="1">
    <location>
        <begin position="35"/>
        <end position="53"/>
    </location>
</feature>
<reference evidence="2 3" key="1">
    <citation type="submission" date="2018-10" db="EMBL/GenBank/DDBJ databases">
        <title>Genomic Encyclopedia of Archaeal and Bacterial Type Strains, Phase II (KMG-II): from individual species to whole genera.</title>
        <authorList>
            <person name="Goeker M."/>
        </authorList>
    </citation>
    <scope>NUCLEOTIDE SEQUENCE [LARGE SCALE GENOMIC DNA]</scope>
    <source>
        <strain evidence="2 3">NSB1</strain>
    </source>
</reference>
<proteinExistence type="predicted"/>
<accession>A0A495WIN3</accession>
<protein>
    <submittedName>
        <fullName evidence="2">Uncharacterized protein</fullName>
    </submittedName>
</protein>
<feature type="transmembrane region" description="Helical" evidence="1">
    <location>
        <begin position="5"/>
        <end position="23"/>
    </location>
</feature>
<keyword evidence="1" id="KW-0472">Membrane</keyword>